<comment type="pathway">
    <text evidence="2">Glycan biosynthesis; alginate biosynthesis.</text>
</comment>
<protein>
    <recommendedName>
        <fullName evidence="4">Probable alginate O-acetylase AlgI</fullName>
    </recommendedName>
    <alternativeName>
        <fullName evidence="12">Alginate biosynthesis protein AlgI</fullName>
    </alternativeName>
</protein>
<dbReference type="EMBL" id="OCNF01000029">
    <property type="protein sequence ID" value="SOD71850.1"/>
    <property type="molecule type" value="Genomic_DNA"/>
</dbReference>
<evidence type="ECO:0000313" key="15">
    <source>
        <dbReference type="EMBL" id="SOD71850.1"/>
    </source>
</evidence>
<feature type="transmembrane region" description="Helical" evidence="14">
    <location>
        <begin position="34"/>
        <end position="57"/>
    </location>
</feature>
<evidence type="ECO:0000256" key="4">
    <source>
        <dbReference type="ARBA" id="ARBA00016084"/>
    </source>
</evidence>
<comment type="subcellular location">
    <subcellularLocation>
        <location evidence="1">Cell membrane</location>
        <topology evidence="1">Multi-pass membrane protein</topology>
    </subcellularLocation>
</comment>
<keyword evidence="9 14" id="KW-1133">Transmembrane helix</keyword>
<dbReference type="RefSeq" id="WP_097115122.1">
    <property type="nucleotide sequence ID" value="NZ_CP083931.1"/>
</dbReference>
<keyword evidence="7 14" id="KW-0812">Transmembrane</keyword>
<gene>
    <name evidence="15" type="ORF">SAMN02746062_02173</name>
</gene>
<evidence type="ECO:0000256" key="1">
    <source>
        <dbReference type="ARBA" id="ARBA00004651"/>
    </source>
</evidence>
<dbReference type="GO" id="GO:0042121">
    <property type="term" value="P:alginic acid biosynthetic process"/>
    <property type="evidence" value="ECO:0007669"/>
    <property type="project" value="UniProtKB-KW"/>
</dbReference>
<feature type="transmembrane region" description="Helical" evidence="14">
    <location>
        <begin position="116"/>
        <end position="135"/>
    </location>
</feature>
<evidence type="ECO:0000256" key="11">
    <source>
        <dbReference type="ARBA" id="ARBA00023315"/>
    </source>
</evidence>
<accession>A0A286ELN9</accession>
<keyword evidence="16" id="KW-1185">Reference proteome</keyword>
<evidence type="ECO:0000256" key="9">
    <source>
        <dbReference type="ARBA" id="ARBA00022989"/>
    </source>
</evidence>
<evidence type="ECO:0000256" key="5">
    <source>
        <dbReference type="ARBA" id="ARBA00022475"/>
    </source>
</evidence>
<dbReference type="InterPro" id="IPR051085">
    <property type="entry name" value="MB_O-acyltransferase"/>
</dbReference>
<proteinExistence type="inferred from homology"/>
<evidence type="ECO:0000256" key="13">
    <source>
        <dbReference type="PIRNR" id="PIRNR016636"/>
    </source>
</evidence>
<feature type="transmembrane region" description="Helical" evidence="14">
    <location>
        <begin position="334"/>
        <end position="352"/>
    </location>
</feature>
<dbReference type="InterPro" id="IPR004299">
    <property type="entry name" value="MBOAT_fam"/>
</dbReference>
<evidence type="ECO:0000256" key="10">
    <source>
        <dbReference type="ARBA" id="ARBA00023136"/>
    </source>
</evidence>
<keyword evidence="8" id="KW-0016">Alginate biosynthesis</keyword>
<sequence>MPLLSIEFALCFLIFLPIYWSLHRSPRWQNRALLAASLLYLCTVHWAVALAVVWFALAIWQIAFKIQSSEHAKSRKMWLSGGIVLALANLGLFKYFDFFRPAFQAAFGDNVADWVMPLGISYYTFQAIAYLLAIYRRENVGMIRGDLLLHFSFFPTITSGPIIRAGSLKSIYGTQMGFTEQVQTTQPRQMVRPALALALIALGLAKKWWLSGMLAENWVNPVFENPLQYDALSAWAAVLGYTFQLFLDFSGYTDLVLGMAMLLGFRLPENFNMPLRAVNIRDFWERWHITLSTWIRDYIYIPLGGSRQGFVRTQVNVMLAMLLSGIWHGYGWNFLLWGALHGVAFVVVNSCERTLGKHYFQNRFGTWAAVGLTFLFVSVSFIIFRTHNLGETGQMFTALLGGGQQAHMAWSALGMIALMVAVVAAYPKMNALFQAAVLRLERLPYWTWSFILAAIMMILMAVAPSGIPGFIYANF</sequence>
<evidence type="ECO:0000256" key="14">
    <source>
        <dbReference type="SAM" id="Phobius"/>
    </source>
</evidence>
<organism evidence="15 16">
    <name type="scientific">Alysiella filiformis DSM 16848</name>
    <dbReference type="NCBI Taxonomy" id="1120981"/>
    <lineage>
        <taxon>Bacteria</taxon>
        <taxon>Pseudomonadati</taxon>
        <taxon>Pseudomonadota</taxon>
        <taxon>Betaproteobacteria</taxon>
        <taxon>Neisseriales</taxon>
        <taxon>Neisseriaceae</taxon>
        <taxon>Alysiella</taxon>
    </lineage>
</organism>
<feature type="transmembrane region" description="Helical" evidence="14">
    <location>
        <begin position="77"/>
        <end position="96"/>
    </location>
</feature>
<evidence type="ECO:0000256" key="7">
    <source>
        <dbReference type="ARBA" id="ARBA00022692"/>
    </source>
</evidence>
<feature type="transmembrane region" description="Helical" evidence="14">
    <location>
        <begin position="235"/>
        <end position="263"/>
    </location>
</feature>
<evidence type="ECO:0000256" key="12">
    <source>
        <dbReference type="ARBA" id="ARBA00031030"/>
    </source>
</evidence>
<name>A0A286ELN9_9NEIS</name>
<dbReference type="Proteomes" id="UP000219669">
    <property type="component" value="Unassembled WGS sequence"/>
</dbReference>
<evidence type="ECO:0000256" key="3">
    <source>
        <dbReference type="ARBA" id="ARBA00010323"/>
    </source>
</evidence>
<keyword evidence="5 13" id="KW-1003">Cell membrane</keyword>
<evidence type="ECO:0000256" key="6">
    <source>
        <dbReference type="ARBA" id="ARBA00022679"/>
    </source>
</evidence>
<keyword evidence="10 13" id="KW-0472">Membrane</keyword>
<reference evidence="15 16" key="1">
    <citation type="submission" date="2017-09" db="EMBL/GenBank/DDBJ databases">
        <authorList>
            <person name="Ehlers B."/>
            <person name="Leendertz F.H."/>
        </authorList>
    </citation>
    <scope>NUCLEOTIDE SEQUENCE [LARGE SCALE GENOMIC DNA]</scope>
    <source>
        <strain evidence="15 16">DSM 16848</strain>
    </source>
</reference>
<dbReference type="OrthoDB" id="139172at2"/>
<dbReference type="GO" id="GO:0005886">
    <property type="term" value="C:plasma membrane"/>
    <property type="evidence" value="ECO:0007669"/>
    <property type="project" value="UniProtKB-SubCell"/>
</dbReference>
<dbReference type="GO" id="GO:0016746">
    <property type="term" value="F:acyltransferase activity"/>
    <property type="evidence" value="ECO:0007669"/>
    <property type="project" value="UniProtKB-KW"/>
</dbReference>
<dbReference type="InterPro" id="IPR028362">
    <property type="entry name" value="AlgI"/>
</dbReference>
<evidence type="ECO:0000256" key="2">
    <source>
        <dbReference type="ARBA" id="ARBA00005182"/>
    </source>
</evidence>
<dbReference type="PIRSF" id="PIRSF016636">
    <property type="entry name" value="AlgI_DltB"/>
    <property type="match status" value="1"/>
</dbReference>
<dbReference type="PANTHER" id="PTHR13285:SF23">
    <property type="entry name" value="TEICHOIC ACID D-ALANYLTRANSFERASE"/>
    <property type="match status" value="1"/>
</dbReference>
<comment type="similarity">
    <text evidence="3 13">Belongs to the membrane-bound acyltransferase family.</text>
</comment>
<keyword evidence="11 13" id="KW-0012">Acyltransferase</keyword>
<dbReference type="PIRSF" id="PIRSF500217">
    <property type="entry name" value="AlgI"/>
    <property type="match status" value="1"/>
</dbReference>
<dbReference type="AlphaFoldDB" id="A0A286ELN9"/>
<evidence type="ECO:0000256" key="8">
    <source>
        <dbReference type="ARBA" id="ARBA00022841"/>
    </source>
</evidence>
<feature type="transmembrane region" description="Helical" evidence="14">
    <location>
        <begin position="447"/>
        <end position="473"/>
    </location>
</feature>
<evidence type="ECO:0000313" key="16">
    <source>
        <dbReference type="Proteomes" id="UP000219669"/>
    </source>
</evidence>
<feature type="transmembrane region" description="Helical" evidence="14">
    <location>
        <begin position="407"/>
        <end position="426"/>
    </location>
</feature>
<dbReference type="Pfam" id="PF03062">
    <property type="entry name" value="MBOAT"/>
    <property type="match status" value="1"/>
</dbReference>
<keyword evidence="6 13" id="KW-0808">Transferase</keyword>
<feature type="transmembrane region" description="Helical" evidence="14">
    <location>
        <begin position="5"/>
        <end position="22"/>
    </location>
</feature>
<feature type="transmembrane region" description="Helical" evidence="14">
    <location>
        <begin position="364"/>
        <end position="387"/>
    </location>
</feature>
<dbReference type="InterPro" id="IPR024194">
    <property type="entry name" value="Ac/AlaTfrase_AlgI/DltB"/>
</dbReference>
<dbReference type="PANTHER" id="PTHR13285">
    <property type="entry name" value="ACYLTRANSFERASE"/>
    <property type="match status" value="1"/>
</dbReference>